<protein>
    <recommendedName>
        <fullName evidence="6">SP-RING-type domain-containing protein</fullName>
    </recommendedName>
</protein>
<evidence type="ECO:0000256" key="2">
    <source>
        <dbReference type="ARBA" id="ARBA00022771"/>
    </source>
</evidence>
<proteinExistence type="predicted"/>
<keyword evidence="1" id="KW-0479">Metal-binding</keyword>
<keyword evidence="8" id="KW-1185">Reference proteome</keyword>
<feature type="compositionally biased region" description="Polar residues" evidence="5">
    <location>
        <begin position="582"/>
        <end position="597"/>
    </location>
</feature>
<feature type="region of interest" description="Disordered" evidence="5">
    <location>
        <begin position="377"/>
        <end position="402"/>
    </location>
</feature>
<dbReference type="PROSITE" id="PS51044">
    <property type="entry name" value="ZF_SP_RING"/>
    <property type="match status" value="1"/>
</dbReference>
<evidence type="ECO:0000259" key="6">
    <source>
        <dbReference type="PROSITE" id="PS51044"/>
    </source>
</evidence>
<feature type="compositionally biased region" description="Polar residues" evidence="5">
    <location>
        <begin position="613"/>
        <end position="623"/>
    </location>
</feature>
<gene>
    <name evidence="7" type="ORF">ADUPG1_006942</name>
</gene>
<dbReference type="InterPro" id="IPR013083">
    <property type="entry name" value="Znf_RING/FYVE/PHD"/>
</dbReference>
<dbReference type="InterPro" id="IPR004181">
    <property type="entry name" value="Znf_MIZ"/>
</dbReference>
<feature type="compositionally biased region" description="Basic and acidic residues" evidence="5">
    <location>
        <begin position="564"/>
        <end position="579"/>
    </location>
</feature>
<evidence type="ECO:0000313" key="7">
    <source>
        <dbReference type="EMBL" id="GKT32894.1"/>
    </source>
</evidence>
<reference evidence="7" key="1">
    <citation type="submission" date="2022-03" db="EMBL/GenBank/DDBJ databases">
        <title>Draft genome sequence of Aduncisulcus paluster, a free-living microaerophilic Fornicata.</title>
        <authorList>
            <person name="Yuyama I."/>
            <person name="Kume K."/>
            <person name="Tamura T."/>
            <person name="Inagaki Y."/>
            <person name="Hashimoto T."/>
        </authorList>
    </citation>
    <scope>NUCLEOTIDE SEQUENCE</scope>
    <source>
        <strain evidence="7">NY0171</strain>
    </source>
</reference>
<evidence type="ECO:0000256" key="3">
    <source>
        <dbReference type="ARBA" id="ARBA00022833"/>
    </source>
</evidence>
<sequence>MRICKEILSSCDSWKPYVTIVAKYARYEAAQFLDSLIRNKGKIVVERYTTPVRKVPVVRQTAPRVRQIVDNSTVALHQLPTAEQSSLRLGLANLQYKLVGNYSHAFKCSYHGGWHCNLTFSLEDIIYMESPLSHEIQTLFQIRKPDSRRLIYHILNPYRISSAYGYKGIGLAIRVGGTAYQKISPIGFTKRDPESWNAGMRVYPTDITSQIISYNLPKISRAVREIEAEIYKIANRKDLVKRRNRFIRDSKPDTGMSEVSTSFASMHKTRNEFYIRQPLSSEPLPPSSSLMSCSAAQSSPLSTLIPLLRSKKFTTPLYIELVGGPHSSTPLFGVGGFMTHTNVQDLVKEVKMRPYFYKNKSSQSTRSQVDVFLGGGQTPLASSSRGKKLGSTPSGNKKDEEDSDLEEFIINLPLTCPLLRGRCQIPAKSIQCAHPTCFDLETFISYSLSVGQWKCPCCLNGISFEDLRVDGDMMVILKNSTISQYTEIEEAPIIPNNPNIELDYDRLDAMIRKIKLQREADSKADGGSHMTSLSSSSSVSATISGSDSGDESSSDEDSWAAALEEEKKEKDDAVKEKKTVGASASGSKPQQSPTVAPTTNATILQLLLGSSNDADTTISSPQHMTAHDLDRESHGDDPYSIPFGSTGQDFGYNEGGFGGDDDFGFEWVDGEDDGEGVFSVPYGAAGAGNGTTTSSSTSASSPTSNVQSGAGTSMVTGGDKTGESSSSMPTRRRYSDRSDQGSGSWQVSEEPFDIE</sequence>
<comment type="caution">
    <text evidence="7">The sequence shown here is derived from an EMBL/GenBank/DDBJ whole genome shotgun (WGS) entry which is preliminary data.</text>
</comment>
<feature type="compositionally biased region" description="Acidic residues" evidence="5">
    <location>
        <begin position="548"/>
        <end position="558"/>
    </location>
</feature>
<evidence type="ECO:0000313" key="8">
    <source>
        <dbReference type="Proteomes" id="UP001057375"/>
    </source>
</evidence>
<feature type="compositionally biased region" description="Basic and acidic residues" evidence="5">
    <location>
        <begin position="625"/>
        <end position="637"/>
    </location>
</feature>
<evidence type="ECO:0000256" key="4">
    <source>
        <dbReference type="PROSITE-ProRule" id="PRU00452"/>
    </source>
</evidence>
<evidence type="ECO:0000256" key="1">
    <source>
        <dbReference type="ARBA" id="ARBA00022723"/>
    </source>
</evidence>
<dbReference type="Pfam" id="PF02891">
    <property type="entry name" value="zf-MIZ"/>
    <property type="match status" value="1"/>
</dbReference>
<feature type="compositionally biased region" description="Polar residues" evidence="5">
    <location>
        <begin position="705"/>
        <end position="715"/>
    </location>
</feature>
<feature type="compositionally biased region" description="Acidic residues" evidence="5">
    <location>
        <begin position="659"/>
        <end position="675"/>
    </location>
</feature>
<feature type="compositionally biased region" description="Low complexity" evidence="5">
    <location>
        <begin position="690"/>
        <end position="704"/>
    </location>
</feature>
<dbReference type="PANTHER" id="PTHR10782">
    <property type="entry name" value="ZINC FINGER MIZ DOMAIN-CONTAINING PROTEIN"/>
    <property type="match status" value="1"/>
</dbReference>
<dbReference type="CDD" id="cd16650">
    <property type="entry name" value="SP-RING_PIAS-like"/>
    <property type="match status" value="1"/>
</dbReference>
<dbReference type="EMBL" id="BQXS01010082">
    <property type="protein sequence ID" value="GKT32894.1"/>
    <property type="molecule type" value="Genomic_DNA"/>
</dbReference>
<feature type="region of interest" description="Disordered" evidence="5">
    <location>
        <begin position="613"/>
        <end position="755"/>
    </location>
</feature>
<dbReference type="Proteomes" id="UP001057375">
    <property type="component" value="Unassembled WGS sequence"/>
</dbReference>
<dbReference type="PANTHER" id="PTHR10782:SF4">
    <property type="entry name" value="TONALLI, ISOFORM E"/>
    <property type="match status" value="1"/>
</dbReference>
<keyword evidence="3" id="KW-0862">Zinc</keyword>
<dbReference type="Gene3D" id="3.30.40.10">
    <property type="entry name" value="Zinc/RING finger domain, C3HC4 (zinc finger)"/>
    <property type="match status" value="1"/>
</dbReference>
<organism evidence="7 8">
    <name type="scientific">Aduncisulcus paluster</name>
    <dbReference type="NCBI Taxonomy" id="2918883"/>
    <lineage>
        <taxon>Eukaryota</taxon>
        <taxon>Metamonada</taxon>
        <taxon>Carpediemonas-like organisms</taxon>
        <taxon>Aduncisulcus</taxon>
    </lineage>
</organism>
<accession>A0ABQ5KNJ9</accession>
<feature type="compositionally biased region" description="Low complexity" evidence="5">
    <location>
        <begin position="527"/>
        <end position="547"/>
    </location>
</feature>
<evidence type="ECO:0000256" key="5">
    <source>
        <dbReference type="SAM" id="MobiDB-lite"/>
    </source>
</evidence>
<feature type="domain" description="SP-RING-type" evidence="6">
    <location>
        <begin position="401"/>
        <end position="482"/>
    </location>
</feature>
<keyword evidence="2 4" id="KW-0863">Zinc-finger</keyword>
<name>A0ABQ5KNJ9_9EUKA</name>
<feature type="region of interest" description="Disordered" evidence="5">
    <location>
        <begin position="519"/>
        <end position="597"/>
    </location>
</feature>